<proteinExistence type="predicted"/>
<protein>
    <recommendedName>
        <fullName evidence="2">TRF2/HOY1 PH-like domain-containing protein</fullName>
    </recommendedName>
</protein>
<evidence type="ECO:0000313" key="4">
    <source>
        <dbReference type="Proteomes" id="UP001345827"/>
    </source>
</evidence>
<keyword evidence="4" id="KW-1185">Reference proteome</keyword>
<feature type="compositionally biased region" description="Polar residues" evidence="1">
    <location>
        <begin position="692"/>
        <end position="705"/>
    </location>
</feature>
<reference evidence="3 4" key="1">
    <citation type="submission" date="2023-06" db="EMBL/GenBank/DDBJ databases">
        <title>Black Yeasts Isolated from many extreme environments.</title>
        <authorList>
            <person name="Coleine C."/>
            <person name="Stajich J.E."/>
            <person name="Selbmann L."/>
        </authorList>
    </citation>
    <scope>NUCLEOTIDE SEQUENCE [LARGE SCALE GENOMIC DNA]</scope>
    <source>
        <strain evidence="3 4">CCFEE 5887</strain>
    </source>
</reference>
<evidence type="ECO:0000259" key="2">
    <source>
        <dbReference type="Pfam" id="PF24818"/>
    </source>
</evidence>
<feature type="compositionally biased region" description="Basic and acidic residues" evidence="1">
    <location>
        <begin position="793"/>
        <end position="836"/>
    </location>
</feature>
<dbReference type="Proteomes" id="UP001345827">
    <property type="component" value="Unassembled WGS sequence"/>
</dbReference>
<feature type="region of interest" description="Disordered" evidence="1">
    <location>
        <begin position="692"/>
        <end position="731"/>
    </location>
</feature>
<comment type="caution">
    <text evidence="3">The sequence shown here is derived from an EMBL/GenBank/DDBJ whole genome shotgun (WGS) entry which is preliminary data.</text>
</comment>
<dbReference type="PANTHER" id="PTHR35391">
    <property type="entry name" value="C2H2-TYPE DOMAIN-CONTAINING PROTEIN-RELATED"/>
    <property type="match status" value="1"/>
</dbReference>
<feature type="domain" description="TRF2/HOY1 PH-like" evidence="2">
    <location>
        <begin position="497"/>
        <end position="615"/>
    </location>
</feature>
<dbReference type="Pfam" id="PF24818">
    <property type="entry name" value="PH_TRF2_HOY1"/>
    <property type="match status" value="1"/>
</dbReference>
<evidence type="ECO:0000313" key="3">
    <source>
        <dbReference type="EMBL" id="KAK5542245.1"/>
    </source>
</evidence>
<dbReference type="AlphaFoldDB" id="A0AAV9QHX7"/>
<name>A0AAV9QHX7_9PEZI</name>
<dbReference type="PANTHER" id="PTHR35391:SF7">
    <property type="entry name" value="C2H2-TYPE DOMAIN-CONTAINING PROTEIN"/>
    <property type="match status" value="1"/>
</dbReference>
<gene>
    <name evidence="3" type="ORF">LTR25_002130</name>
</gene>
<dbReference type="EMBL" id="JAXLQG010000003">
    <property type="protein sequence ID" value="KAK5542245.1"/>
    <property type="molecule type" value="Genomic_DNA"/>
</dbReference>
<evidence type="ECO:0000256" key="1">
    <source>
        <dbReference type="SAM" id="MobiDB-lite"/>
    </source>
</evidence>
<sequence>MALVAILRREGFAQHFDASPLQDGLPEPAEPATSGSRSFYGLDAVSAALDRLHRLATAIRRSSIESQKDKLLTKTSCSEEDTYLQSCIYRLLRDRFPTARTTLLEQLTSALIFHRKRLLYGSRHNKKLASKGQRGKSGGPNHAGILAQQVLMRNLAVVGIPPGVSQTEPLSITEASIPDSQLRRAVLKASRPVASVVSIGSTVFGDHFQYPDAPTFEKHAQFHPCPYCAEPLSTKRLGPERRDFWRAHVIRDLEPYICISDDCRDPLQFFVHFQDWLDHMNSKHTIEWYRTIHMLTWHCDLSHEETQYFDSKARFDMHTREAHANLTSTQIIARIKRSKATGLRQQLTCPLCETVPDRLQAPNIELPPLEDARSVLAQHVGSHIKALSLLSFRLVPLNGVEQVTAVSLGSSDDLSMNLGQTVSGVHSPRRLSDIESELDIPEHPSAYADQHSLPHVNDTVVTTLRSQSEDESLQFRTLLDGLLSNGNLAAQGRAIGHFSCLSLSIGTWRRVAKDDPELLVTYTLSGAHMAYHLNNDSAGYKIEYPFTSIKSIRLSPDGTDTTTDEVLLRTGGLIIEFNRPPQFFMAFQRPGPFSPCGDFTEDQQASKVLIHYLGGLHEVLDGVFARLTSLESFQMRHDSYDLDGDLRTRNVGISRYGFPVFMMERRSGTEIPFSDREMWDFLPGFEHLRYQQSTTSQEQAHVNQDSDGDRTTKAPGYRQGNDSGLAALDVPASPLGGAPAMSSEAMQGNLSFGPDAGWVLGNEAPTRPWGGEEEGPTRQVFASVPADSSGNSEETREREVVPVSIREADSRKSALERARDDYNVQRRKQQYEERRPGTSGGTGRGQVVIVDDDD</sequence>
<feature type="region of interest" description="Disordered" evidence="1">
    <location>
        <begin position="754"/>
        <end position="854"/>
    </location>
</feature>
<dbReference type="InterPro" id="IPR057939">
    <property type="entry name" value="TRF2_HOY1_PH"/>
</dbReference>
<accession>A0AAV9QHX7</accession>
<organism evidence="3 4">
    <name type="scientific">Vermiconidia calcicola</name>
    <dbReference type="NCBI Taxonomy" id="1690605"/>
    <lineage>
        <taxon>Eukaryota</taxon>
        <taxon>Fungi</taxon>
        <taxon>Dikarya</taxon>
        <taxon>Ascomycota</taxon>
        <taxon>Pezizomycotina</taxon>
        <taxon>Dothideomycetes</taxon>
        <taxon>Dothideomycetidae</taxon>
        <taxon>Mycosphaerellales</taxon>
        <taxon>Extremaceae</taxon>
        <taxon>Vermiconidia</taxon>
    </lineage>
</organism>